<dbReference type="GO" id="GO:0032259">
    <property type="term" value="P:methylation"/>
    <property type="evidence" value="ECO:0007669"/>
    <property type="project" value="UniProtKB-KW"/>
</dbReference>
<keyword evidence="1 3" id="KW-0808">Transferase</keyword>
<dbReference type="GO" id="GO:0008168">
    <property type="term" value="F:methyltransferase activity"/>
    <property type="evidence" value="ECO:0007669"/>
    <property type="project" value="UniProtKB-KW"/>
</dbReference>
<dbReference type="SUPFAM" id="SSF53335">
    <property type="entry name" value="S-adenosyl-L-methionine-dependent methyltransferases"/>
    <property type="match status" value="1"/>
</dbReference>
<dbReference type="Pfam" id="PF13649">
    <property type="entry name" value="Methyltransf_25"/>
    <property type="match status" value="1"/>
</dbReference>
<dbReference type="AlphaFoldDB" id="M4T7V7"/>
<sequence length="254" mass="29334">MSFISPTPADFYNVFAAIQNQRKSPEDIQLTMRFLEQLFLQYLPEKAHILDLCCGTGCFLKELENRGYKTTGIDVVEALLNYARENAPNSQLLLEDARSFQLPPTFDGVFSQMSLNQILTVKELTSVFQNVYNALLENGLFVFNVFVEESYPYEKRIGEHAEIKDEYVRATIASTHPEERVVEYHTSLFRLIDGEWQRSNYIISNKHFTIAEIQSALKNVGFIEISYYDYEKDLTPSKERQPGVAFSSRKPLIR</sequence>
<evidence type="ECO:0000259" key="2">
    <source>
        <dbReference type="Pfam" id="PF13649"/>
    </source>
</evidence>
<keyword evidence="3" id="KW-0489">Methyltransferase</keyword>
<dbReference type="CDD" id="cd02440">
    <property type="entry name" value="AdoMet_MTases"/>
    <property type="match status" value="1"/>
</dbReference>
<organism evidence="3">
    <name type="scientific">Nostoc sp. 'Peltigera membranacea cyanobiont'</name>
    <dbReference type="NCBI Taxonomy" id="414689"/>
    <lineage>
        <taxon>Bacteria</taxon>
        <taxon>Bacillati</taxon>
        <taxon>Cyanobacteriota</taxon>
        <taxon>Cyanophyceae</taxon>
        <taxon>Nostocales</taxon>
        <taxon>Nostocaceae</taxon>
        <taxon>Nostoc</taxon>
        <taxon>Nostoc cyanobionts</taxon>
    </lineage>
</organism>
<evidence type="ECO:0000313" key="3">
    <source>
        <dbReference type="EMBL" id="AGH69817.1"/>
    </source>
</evidence>
<dbReference type="Gene3D" id="2.20.25.110">
    <property type="entry name" value="S-adenosyl-L-methionine-dependent methyltransferases"/>
    <property type="match status" value="1"/>
</dbReference>
<dbReference type="InterPro" id="IPR041698">
    <property type="entry name" value="Methyltransf_25"/>
</dbReference>
<dbReference type="PANTHER" id="PTHR43861">
    <property type="entry name" value="TRANS-ACONITATE 2-METHYLTRANSFERASE-RELATED"/>
    <property type="match status" value="1"/>
</dbReference>
<proteinExistence type="predicted"/>
<reference evidence="3" key="1">
    <citation type="journal article" date="2013" name="Proc. Natl. Acad. Sci. U.S.A.">
        <title>Metagenomic natural product discovery in lichen provides evidence for a family of biosynthetic pathways in diverse symbioses.</title>
        <authorList>
            <person name="Kampa A."/>
            <person name="Gagunashvili A.N."/>
            <person name="Gulder T.A."/>
            <person name="Morinaka B.I."/>
            <person name="Daolio C."/>
            <person name="Godejohann M."/>
            <person name="Miao V.P."/>
            <person name="Piel J."/>
            <person name="Andresson O.S."/>
        </authorList>
    </citation>
    <scope>NUCLEOTIDE SEQUENCE</scope>
</reference>
<dbReference type="InterPro" id="IPR029063">
    <property type="entry name" value="SAM-dependent_MTases_sf"/>
</dbReference>
<accession>M4T7V7</accession>
<evidence type="ECO:0000256" key="1">
    <source>
        <dbReference type="ARBA" id="ARBA00022679"/>
    </source>
</evidence>
<protein>
    <submittedName>
        <fullName evidence="3">Methyltransferase</fullName>
    </submittedName>
</protein>
<name>M4T7V7_9NOSO</name>
<dbReference type="PANTHER" id="PTHR43861:SF3">
    <property type="entry name" value="PUTATIVE (AFU_ORTHOLOGUE AFUA_2G14390)-RELATED"/>
    <property type="match status" value="1"/>
</dbReference>
<dbReference type="EMBL" id="KC407996">
    <property type="protein sequence ID" value="AGH69817.1"/>
    <property type="molecule type" value="Genomic_DNA"/>
</dbReference>
<feature type="domain" description="Methyltransferase" evidence="2">
    <location>
        <begin position="49"/>
        <end position="139"/>
    </location>
</feature>
<dbReference type="Gene3D" id="3.40.50.150">
    <property type="entry name" value="Vaccinia Virus protein VP39"/>
    <property type="match status" value="1"/>
</dbReference>